<accession>A0AAV7RT99</accession>
<evidence type="ECO:0000256" key="2">
    <source>
        <dbReference type="SAM" id="MobiDB-lite"/>
    </source>
</evidence>
<keyword evidence="1" id="KW-0175">Coiled coil</keyword>
<organism evidence="3 4">
    <name type="scientific">Pleurodeles waltl</name>
    <name type="common">Iberian ribbed newt</name>
    <dbReference type="NCBI Taxonomy" id="8319"/>
    <lineage>
        <taxon>Eukaryota</taxon>
        <taxon>Metazoa</taxon>
        <taxon>Chordata</taxon>
        <taxon>Craniata</taxon>
        <taxon>Vertebrata</taxon>
        <taxon>Euteleostomi</taxon>
        <taxon>Amphibia</taxon>
        <taxon>Batrachia</taxon>
        <taxon>Caudata</taxon>
        <taxon>Salamandroidea</taxon>
        <taxon>Salamandridae</taxon>
        <taxon>Pleurodelinae</taxon>
        <taxon>Pleurodeles</taxon>
    </lineage>
</organism>
<proteinExistence type="predicted"/>
<evidence type="ECO:0000313" key="4">
    <source>
        <dbReference type="Proteomes" id="UP001066276"/>
    </source>
</evidence>
<feature type="coiled-coil region" evidence="1">
    <location>
        <begin position="106"/>
        <end position="133"/>
    </location>
</feature>
<dbReference type="AlphaFoldDB" id="A0AAV7RT99"/>
<protein>
    <submittedName>
        <fullName evidence="3">Uncharacterized protein</fullName>
    </submittedName>
</protein>
<evidence type="ECO:0000256" key="1">
    <source>
        <dbReference type="SAM" id="Coils"/>
    </source>
</evidence>
<dbReference type="Proteomes" id="UP001066276">
    <property type="component" value="Chromosome 5"/>
</dbReference>
<feature type="compositionally biased region" description="Gly residues" evidence="2">
    <location>
        <begin position="28"/>
        <end position="38"/>
    </location>
</feature>
<sequence>MGPDITTLTDNVVMVQRSSPEGCLGKQGAPGRGRGDSQGGAQSLGKVDPLRGNNHENLSSHTITVMRKALSTDLRGGFETSKTNQVEIRNLGEDLSKKINEVAGRTAALEEEVGDLRAVVEENKEQIKGLKAEELGVMAKMESLENNQRRNNLRFLRVPEGLEGDDLKVLVDAVRKATNLPYYSEHARVWDSPDSLEWTKDALRTPL</sequence>
<feature type="region of interest" description="Disordered" evidence="2">
    <location>
        <begin position="19"/>
        <end position="58"/>
    </location>
</feature>
<evidence type="ECO:0000313" key="3">
    <source>
        <dbReference type="EMBL" id="KAJ1154168.1"/>
    </source>
</evidence>
<gene>
    <name evidence="3" type="ORF">NDU88_006922</name>
</gene>
<reference evidence="3" key="1">
    <citation type="journal article" date="2022" name="bioRxiv">
        <title>Sequencing and chromosome-scale assembly of the giantPleurodeles waltlgenome.</title>
        <authorList>
            <person name="Brown T."/>
            <person name="Elewa A."/>
            <person name="Iarovenko S."/>
            <person name="Subramanian E."/>
            <person name="Araus A.J."/>
            <person name="Petzold A."/>
            <person name="Susuki M."/>
            <person name="Suzuki K.-i.T."/>
            <person name="Hayashi T."/>
            <person name="Toyoda A."/>
            <person name="Oliveira C."/>
            <person name="Osipova E."/>
            <person name="Leigh N.D."/>
            <person name="Simon A."/>
            <person name="Yun M.H."/>
        </authorList>
    </citation>
    <scope>NUCLEOTIDE SEQUENCE</scope>
    <source>
        <strain evidence="3">20211129_DDA</strain>
        <tissue evidence="3">Liver</tissue>
    </source>
</reference>
<name>A0AAV7RT99_PLEWA</name>
<dbReference type="EMBL" id="JANPWB010000009">
    <property type="protein sequence ID" value="KAJ1154168.1"/>
    <property type="molecule type" value="Genomic_DNA"/>
</dbReference>
<keyword evidence="4" id="KW-1185">Reference proteome</keyword>
<comment type="caution">
    <text evidence="3">The sequence shown here is derived from an EMBL/GenBank/DDBJ whole genome shotgun (WGS) entry which is preliminary data.</text>
</comment>